<organism evidence="1 2">
    <name type="scientific">Halobacterium hubeiense</name>
    <dbReference type="NCBI Taxonomy" id="1407499"/>
    <lineage>
        <taxon>Archaea</taxon>
        <taxon>Methanobacteriati</taxon>
        <taxon>Methanobacteriota</taxon>
        <taxon>Stenosarchaea group</taxon>
        <taxon>Halobacteria</taxon>
        <taxon>Halobacteriales</taxon>
        <taxon>Halobacteriaceae</taxon>
        <taxon>Halobacterium</taxon>
    </lineage>
</organism>
<accession>A0A0U5H127</accession>
<dbReference type="GeneID" id="26658536"/>
<dbReference type="KEGG" id="hhb:Hhub_1860"/>
<protein>
    <submittedName>
        <fullName evidence="1">START domain protein</fullName>
    </submittedName>
</protein>
<evidence type="ECO:0000313" key="2">
    <source>
        <dbReference type="Proteomes" id="UP000066737"/>
    </source>
</evidence>
<dbReference type="SUPFAM" id="SSF55961">
    <property type="entry name" value="Bet v1-like"/>
    <property type="match status" value="1"/>
</dbReference>
<keyword evidence="2" id="KW-1185">Reference proteome</keyword>
<dbReference type="EMBL" id="LN831302">
    <property type="protein sequence ID" value="CQH52583.1"/>
    <property type="molecule type" value="Genomic_DNA"/>
</dbReference>
<dbReference type="AlphaFoldDB" id="A0A0U5H127"/>
<dbReference type="OrthoDB" id="25755at2157"/>
<dbReference type="RefSeq" id="WP_059056330.1">
    <property type="nucleotide sequence ID" value="NZ_CEML01000002.1"/>
</dbReference>
<dbReference type="STRING" id="1407499.HHUB_1860"/>
<dbReference type="InterPro" id="IPR023393">
    <property type="entry name" value="START-like_dom_sf"/>
</dbReference>
<dbReference type="Proteomes" id="UP000066737">
    <property type="component" value="Chromosome I"/>
</dbReference>
<proteinExistence type="predicted"/>
<sequence length="137" mass="15142">MTVRVERTFEVSVSPEDVWAFIADPEKRAGAISVVDSYEHEGDTTTWHVRLPIPVVRSTIPVETRDVDVEPPRYVKFVGNSRIFDVTGEHEVESANGGSRVTNRFVVDGKVPGVEGFFKRNLDDELGGLQAALEADA</sequence>
<gene>
    <name evidence="1" type="ORF">HHUB_1860</name>
</gene>
<reference evidence="2" key="1">
    <citation type="journal article" date="2016" name="Environ. Microbiol.">
        <title>The complete genome of a viable archaeum isolated from 123-million-year-old rock salt.</title>
        <authorList>
            <person name="Jaakkola S.T."/>
            <person name="Pfeiffer F."/>
            <person name="Ravantti J.J."/>
            <person name="Guo Q."/>
            <person name="Liu Y."/>
            <person name="Chen X."/>
            <person name="Ma H."/>
            <person name="Yang C."/>
            <person name="Oksanen H.M."/>
            <person name="Bamford D.H."/>
        </authorList>
    </citation>
    <scope>NUCLEOTIDE SEQUENCE</scope>
    <source>
        <strain evidence="2">JI20-1</strain>
    </source>
</reference>
<dbReference type="InterPro" id="IPR019587">
    <property type="entry name" value="Polyketide_cyclase/dehydratase"/>
</dbReference>
<evidence type="ECO:0000313" key="1">
    <source>
        <dbReference type="EMBL" id="CQH52583.1"/>
    </source>
</evidence>
<dbReference type="Gene3D" id="3.30.530.20">
    <property type="match status" value="1"/>
</dbReference>
<name>A0A0U5H127_9EURY</name>
<dbReference type="Pfam" id="PF10604">
    <property type="entry name" value="Polyketide_cyc2"/>
    <property type="match status" value="1"/>
</dbReference>